<protein>
    <submittedName>
        <fullName evidence="2">Uncharacterized protein</fullName>
    </submittedName>
</protein>
<reference evidence="3" key="1">
    <citation type="submission" date="2013-06" db="EMBL/GenBank/DDBJ databases">
        <authorList>
            <person name="Zhao Q."/>
        </authorList>
    </citation>
    <scope>NUCLEOTIDE SEQUENCE</scope>
    <source>
        <strain evidence="3">cv. W1943</strain>
    </source>
</reference>
<evidence type="ECO:0000313" key="2">
    <source>
        <dbReference type="EnsemblPlants" id="ORUFI01G25960.1"/>
    </source>
</evidence>
<dbReference type="HOGENOM" id="CLU_095142_0_0_1"/>
<proteinExistence type="predicted"/>
<dbReference type="EnsemblPlants" id="ORUFI01G25960.1">
    <property type="protein sequence ID" value="ORUFI01G25960.1"/>
    <property type="gene ID" value="ORUFI01G25960"/>
</dbReference>
<name>A0A0E0MZE9_ORYRU</name>
<sequence>MEYKEQAKDLDKPDSKQEMVEEAAGGDEGGQEMLVVKSFGLPSCPTSELLRIKRCTPIWSPALDYGRRHQMKQRGGDARRLVIVQNRREKGARGTPPWRTPCRRHLLASSRRPPPGPISLHHHGGCHPLQLHRRRGLLLPPPELAKSGYCKAESPDLKVEWAWIVETAPPSSWAPPPPPELAKSGYCKAAVTRSEGRMGLDCGDSRRCDESNGWELHGADAREGADSARLPALAGDVDASAYEHAAPNRSQLANSQ</sequence>
<evidence type="ECO:0000256" key="1">
    <source>
        <dbReference type="SAM" id="MobiDB-lite"/>
    </source>
</evidence>
<dbReference type="AlphaFoldDB" id="A0A0E0MZE9"/>
<accession>A0A0E0MZE9</accession>
<dbReference type="Gramene" id="ORUFI01G25960.1">
    <property type="protein sequence ID" value="ORUFI01G25960.1"/>
    <property type="gene ID" value="ORUFI01G25960"/>
</dbReference>
<evidence type="ECO:0000313" key="3">
    <source>
        <dbReference type="Proteomes" id="UP000008022"/>
    </source>
</evidence>
<feature type="compositionally biased region" description="Basic and acidic residues" evidence="1">
    <location>
        <begin position="1"/>
        <end position="19"/>
    </location>
</feature>
<dbReference type="Proteomes" id="UP000008022">
    <property type="component" value="Unassembled WGS sequence"/>
</dbReference>
<keyword evidence="3" id="KW-1185">Reference proteome</keyword>
<organism evidence="2 3">
    <name type="scientific">Oryza rufipogon</name>
    <name type="common">Brownbeard rice</name>
    <name type="synonym">Asian wild rice</name>
    <dbReference type="NCBI Taxonomy" id="4529"/>
    <lineage>
        <taxon>Eukaryota</taxon>
        <taxon>Viridiplantae</taxon>
        <taxon>Streptophyta</taxon>
        <taxon>Embryophyta</taxon>
        <taxon>Tracheophyta</taxon>
        <taxon>Spermatophyta</taxon>
        <taxon>Magnoliopsida</taxon>
        <taxon>Liliopsida</taxon>
        <taxon>Poales</taxon>
        <taxon>Poaceae</taxon>
        <taxon>BOP clade</taxon>
        <taxon>Oryzoideae</taxon>
        <taxon>Oryzeae</taxon>
        <taxon>Oryzinae</taxon>
        <taxon>Oryza</taxon>
    </lineage>
</organism>
<feature type="region of interest" description="Disordered" evidence="1">
    <location>
        <begin position="1"/>
        <end position="31"/>
    </location>
</feature>
<reference evidence="2" key="2">
    <citation type="submission" date="2015-06" db="UniProtKB">
        <authorList>
            <consortium name="EnsemblPlants"/>
        </authorList>
    </citation>
    <scope>IDENTIFICATION</scope>
</reference>